<dbReference type="STRING" id="361077.A0A151ZDT9"/>
<evidence type="ECO:0000256" key="3">
    <source>
        <dbReference type="SAM" id="MobiDB-lite"/>
    </source>
</evidence>
<evidence type="ECO:0000256" key="1">
    <source>
        <dbReference type="ARBA" id="ARBA00010800"/>
    </source>
</evidence>
<dbReference type="InterPro" id="IPR002759">
    <property type="entry name" value="Pop5/Rpp14/Rnp2-like"/>
</dbReference>
<dbReference type="Pfam" id="PF01900">
    <property type="entry name" value="RNase_P_Rpp14"/>
    <property type="match status" value="1"/>
</dbReference>
<organism evidence="4 5">
    <name type="scientific">Tieghemostelium lacteum</name>
    <name type="common">Slime mold</name>
    <name type="synonym">Dictyostelium lacteum</name>
    <dbReference type="NCBI Taxonomy" id="361077"/>
    <lineage>
        <taxon>Eukaryota</taxon>
        <taxon>Amoebozoa</taxon>
        <taxon>Evosea</taxon>
        <taxon>Eumycetozoa</taxon>
        <taxon>Dictyostelia</taxon>
        <taxon>Dictyosteliales</taxon>
        <taxon>Raperosteliaceae</taxon>
        <taxon>Tieghemostelium</taxon>
    </lineage>
</organism>
<evidence type="ECO:0000313" key="5">
    <source>
        <dbReference type="Proteomes" id="UP000076078"/>
    </source>
</evidence>
<dbReference type="GO" id="GO:0005730">
    <property type="term" value="C:nucleolus"/>
    <property type="evidence" value="ECO:0007669"/>
    <property type="project" value="TreeGrafter"/>
</dbReference>
<dbReference type="SUPFAM" id="SSF160350">
    <property type="entry name" value="Rnp2-like"/>
    <property type="match status" value="1"/>
</dbReference>
<comment type="caution">
    <text evidence="4">The sequence shown here is derived from an EMBL/GenBank/DDBJ whole genome shotgun (WGS) entry which is preliminary data.</text>
</comment>
<comment type="similarity">
    <text evidence="1">Belongs to the eukaryotic/archaeal RNase P protein component 2 family.</text>
</comment>
<evidence type="ECO:0000256" key="2">
    <source>
        <dbReference type="ARBA" id="ARBA00022694"/>
    </source>
</evidence>
<protein>
    <submittedName>
        <fullName evidence="4">RNase P protein subunit</fullName>
    </submittedName>
</protein>
<feature type="region of interest" description="Disordered" evidence="3">
    <location>
        <begin position="143"/>
        <end position="168"/>
    </location>
</feature>
<name>A0A151ZDT9_TIELA</name>
<dbReference type="PANTHER" id="PTHR15441">
    <property type="entry name" value="RIBONUCLEASE P PROTEIN SUBUNIT P14"/>
    <property type="match status" value="1"/>
</dbReference>
<dbReference type="GO" id="GO:0033204">
    <property type="term" value="F:ribonuclease P RNA binding"/>
    <property type="evidence" value="ECO:0007669"/>
    <property type="project" value="TreeGrafter"/>
</dbReference>
<dbReference type="GO" id="GO:0000172">
    <property type="term" value="C:ribonuclease MRP complex"/>
    <property type="evidence" value="ECO:0007669"/>
    <property type="project" value="TreeGrafter"/>
</dbReference>
<dbReference type="AlphaFoldDB" id="A0A151ZDT9"/>
<dbReference type="PANTHER" id="PTHR15441:SF2">
    <property type="entry name" value="RIBONUCLEASE P_MRP PROTEIN SUBUNIT POP5"/>
    <property type="match status" value="1"/>
</dbReference>
<accession>A0A151ZDT9</accession>
<proteinExistence type="inferred from homology"/>
<reference evidence="4 5" key="1">
    <citation type="submission" date="2015-12" db="EMBL/GenBank/DDBJ databases">
        <title>Dictyostelia acquired genes for synthesis and detection of signals that induce cell-type specialization by lateral gene transfer from prokaryotes.</title>
        <authorList>
            <person name="Gloeckner G."/>
            <person name="Schaap P."/>
        </authorList>
    </citation>
    <scope>NUCLEOTIDE SEQUENCE [LARGE SCALE GENOMIC DNA]</scope>
    <source>
        <strain evidence="4 5">TK</strain>
    </source>
</reference>
<dbReference type="GO" id="GO:0001682">
    <property type="term" value="P:tRNA 5'-leader removal"/>
    <property type="evidence" value="ECO:0007669"/>
    <property type="project" value="InterPro"/>
</dbReference>
<dbReference type="OMA" id="LKCDMPN"/>
<dbReference type="OrthoDB" id="24745at2759"/>
<gene>
    <name evidence="4" type="ORF">DLAC_06933</name>
</gene>
<dbReference type="InParanoid" id="A0A151ZDT9"/>
<dbReference type="Proteomes" id="UP000076078">
    <property type="component" value="Unassembled WGS sequence"/>
</dbReference>
<dbReference type="Gene3D" id="3.30.70.3250">
    <property type="entry name" value="Ribonuclease P, Pop5 subunit"/>
    <property type="match status" value="1"/>
</dbReference>
<evidence type="ECO:0000313" key="4">
    <source>
        <dbReference type="EMBL" id="KYQ92095.1"/>
    </source>
</evidence>
<keyword evidence="5" id="KW-1185">Reference proteome</keyword>
<dbReference type="EMBL" id="LODT01000031">
    <property type="protein sequence ID" value="KYQ92095.1"/>
    <property type="molecule type" value="Genomic_DNA"/>
</dbReference>
<dbReference type="GO" id="GO:0030681">
    <property type="term" value="C:multimeric ribonuclease P complex"/>
    <property type="evidence" value="ECO:0007669"/>
    <property type="project" value="TreeGrafter"/>
</dbReference>
<dbReference type="FunCoup" id="A0A151ZDT9">
    <property type="interactions" value="114"/>
</dbReference>
<keyword evidence="2" id="KW-0819">tRNA processing</keyword>
<sequence length="168" mass="19866">MVRLKNRYFLTEVIWHDKEKTSLLSDIWMYPFIIEQSKKLIGELTTEAYKKTVKFVYVNSDTNVFIVRCGFDFYKSLWAALSLITEYEGIPVYFRVIHISGSIRSCQRVAIDEFNQNISVYNYFKATQSKTATTQVQLPITMEFPSEEEDNDEDDEKNNNDEEDKMEY</sequence>
<dbReference type="InterPro" id="IPR038085">
    <property type="entry name" value="Rnp2-like_sf"/>
</dbReference>
<feature type="compositionally biased region" description="Acidic residues" evidence="3">
    <location>
        <begin position="145"/>
        <end position="168"/>
    </location>
</feature>